<sequence>MSQALTSARRLAHLLVKLMPVAGAMISPVLATPLNDSGLSACYDASGSLACNGIAGDADSYPRQDGRYGRDAAQGASVLVKEGNGGSGFDFSKIANDGSGVAPSTPLGTGATDWACTRDNITGLTWEVKTLNPGPRLNTEAVVWYSTQSTTNGGYAGTSVGGGCSHVTNCNSEQYVSQVNTAGLCGHNDWRLPTPAELRGIANMSQSGSGVSDSVYFPNMQSSFYLTATTSAVSNTNAVIVNFGTGSISSQTKSSTGYVILVR</sequence>
<keyword evidence="4" id="KW-1185">Reference proteome</keyword>
<organism evidence="3 4">
    <name type="scientific">Parachitinimonas caeni</name>
    <dbReference type="NCBI Taxonomy" id="3031301"/>
    <lineage>
        <taxon>Bacteria</taxon>
        <taxon>Pseudomonadati</taxon>
        <taxon>Pseudomonadota</taxon>
        <taxon>Betaproteobacteria</taxon>
        <taxon>Neisseriales</taxon>
        <taxon>Chitinibacteraceae</taxon>
        <taxon>Parachitinimonas</taxon>
    </lineage>
</organism>
<feature type="signal peptide" evidence="1">
    <location>
        <begin position="1"/>
        <end position="31"/>
    </location>
</feature>
<feature type="chain" id="PRO_5046665470" evidence="1">
    <location>
        <begin position="32"/>
        <end position="263"/>
    </location>
</feature>
<dbReference type="Pfam" id="PF07603">
    <property type="entry name" value="Lcl_C"/>
    <property type="match status" value="1"/>
</dbReference>
<name>A0ABT7DW56_9NEIS</name>
<dbReference type="Proteomes" id="UP001172778">
    <property type="component" value="Unassembled WGS sequence"/>
</dbReference>
<dbReference type="EMBL" id="JARRAF010000008">
    <property type="protein sequence ID" value="MDK2124282.1"/>
    <property type="molecule type" value="Genomic_DNA"/>
</dbReference>
<feature type="domain" description="Lcl C-terminal" evidence="2">
    <location>
        <begin position="116"/>
        <end position="263"/>
    </location>
</feature>
<dbReference type="InterPro" id="IPR011460">
    <property type="entry name" value="Lcl_C"/>
</dbReference>
<evidence type="ECO:0000313" key="3">
    <source>
        <dbReference type="EMBL" id="MDK2124282.1"/>
    </source>
</evidence>
<keyword evidence="1" id="KW-0732">Signal</keyword>
<evidence type="ECO:0000256" key="1">
    <source>
        <dbReference type="SAM" id="SignalP"/>
    </source>
</evidence>
<dbReference type="RefSeq" id="WP_284100590.1">
    <property type="nucleotide sequence ID" value="NZ_JARRAF010000008.1"/>
</dbReference>
<evidence type="ECO:0000259" key="2">
    <source>
        <dbReference type="Pfam" id="PF07603"/>
    </source>
</evidence>
<gene>
    <name evidence="3" type="ORF">PZA18_09495</name>
</gene>
<evidence type="ECO:0000313" key="4">
    <source>
        <dbReference type="Proteomes" id="UP001172778"/>
    </source>
</evidence>
<reference evidence="3" key="1">
    <citation type="submission" date="2023-03" db="EMBL/GenBank/DDBJ databases">
        <title>Chitinimonas shenzhenensis gen. nov., sp. nov., a novel member of family Burkholderiaceae isolated from activated sludge collected in Shen Zhen, China.</title>
        <authorList>
            <person name="Wang X."/>
        </authorList>
    </citation>
    <scope>NUCLEOTIDE SEQUENCE</scope>
    <source>
        <strain evidence="3">DQS-5</strain>
    </source>
</reference>
<comment type="caution">
    <text evidence="3">The sequence shown here is derived from an EMBL/GenBank/DDBJ whole genome shotgun (WGS) entry which is preliminary data.</text>
</comment>
<proteinExistence type="predicted"/>
<protein>
    <submittedName>
        <fullName evidence="3">DUF1566 domain-containing protein</fullName>
    </submittedName>
</protein>
<accession>A0ABT7DW56</accession>